<comment type="caution">
    <text evidence="2">The sequence shown here is derived from an EMBL/GenBank/DDBJ whole genome shotgun (WGS) entry which is preliminary data.</text>
</comment>
<gene>
    <name evidence="2" type="ORF">THAOC_26391</name>
</gene>
<organism evidence="2 3">
    <name type="scientific">Thalassiosira oceanica</name>
    <name type="common">Marine diatom</name>
    <dbReference type="NCBI Taxonomy" id="159749"/>
    <lineage>
        <taxon>Eukaryota</taxon>
        <taxon>Sar</taxon>
        <taxon>Stramenopiles</taxon>
        <taxon>Ochrophyta</taxon>
        <taxon>Bacillariophyta</taxon>
        <taxon>Coscinodiscophyceae</taxon>
        <taxon>Thalassiosirophycidae</taxon>
        <taxon>Thalassiosirales</taxon>
        <taxon>Thalassiosiraceae</taxon>
        <taxon>Thalassiosira</taxon>
    </lineage>
</organism>
<sequence length="68" mass="6743">LFVASSSAQGDVSDPPPADSDVEQDELIEVMGELVATSNVSETVSSAQGDALVAANEGTDSPPPAGGR</sequence>
<accession>K0RYY5</accession>
<dbReference type="Proteomes" id="UP000266841">
    <property type="component" value="Unassembled WGS sequence"/>
</dbReference>
<proteinExistence type="predicted"/>
<evidence type="ECO:0000313" key="3">
    <source>
        <dbReference type="Proteomes" id="UP000266841"/>
    </source>
</evidence>
<name>K0RYY5_THAOC</name>
<evidence type="ECO:0000313" key="2">
    <source>
        <dbReference type="EMBL" id="EJK54056.1"/>
    </source>
</evidence>
<feature type="region of interest" description="Disordered" evidence="1">
    <location>
        <begin position="42"/>
        <end position="68"/>
    </location>
</feature>
<feature type="non-terminal residue" evidence="2">
    <location>
        <position position="1"/>
    </location>
</feature>
<keyword evidence="3" id="KW-1185">Reference proteome</keyword>
<feature type="region of interest" description="Disordered" evidence="1">
    <location>
        <begin position="1"/>
        <end position="21"/>
    </location>
</feature>
<feature type="compositionally biased region" description="Polar residues" evidence="1">
    <location>
        <begin position="1"/>
        <end position="10"/>
    </location>
</feature>
<dbReference type="AlphaFoldDB" id="K0RYY5"/>
<protein>
    <submittedName>
        <fullName evidence="2">Uncharacterized protein</fullName>
    </submittedName>
</protein>
<evidence type="ECO:0000256" key="1">
    <source>
        <dbReference type="SAM" id="MobiDB-lite"/>
    </source>
</evidence>
<dbReference type="EMBL" id="AGNL01036444">
    <property type="protein sequence ID" value="EJK54056.1"/>
    <property type="molecule type" value="Genomic_DNA"/>
</dbReference>
<reference evidence="2 3" key="1">
    <citation type="journal article" date="2012" name="Genome Biol.">
        <title>Genome and low-iron response of an oceanic diatom adapted to chronic iron limitation.</title>
        <authorList>
            <person name="Lommer M."/>
            <person name="Specht M."/>
            <person name="Roy A.S."/>
            <person name="Kraemer L."/>
            <person name="Andreson R."/>
            <person name="Gutowska M.A."/>
            <person name="Wolf J."/>
            <person name="Bergner S.V."/>
            <person name="Schilhabel M.B."/>
            <person name="Klostermeier U.C."/>
            <person name="Beiko R.G."/>
            <person name="Rosenstiel P."/>
            <person name="Hippler M."/>
            <person name="Laroche J."/>
        </authorList>
    </citation>
    <scope>NUCLEOTIDE SEQUENCE [LARGE SCALE GENOMIC DNA]</scope>
    <source>
        <strain evidence="2 3">CCMP1005</strain>
    </source>
</reference>